<proteinExistence type="predicted"/>
<name>A0A6M3KHC7_9ZZZZ</name>
<dbReference type="SUPFAM" id="SSF52540">
    <property type="entry name" value="P-loop containing nucleoside triphosphate hydrolases"/>
    <property type="match status" value="1"/>
</dbReference>
<organism evidence="1">
    <name type="scientific">viral metagenome</name>
    <dbReference type="NCBI Taxonomy" id="1070528"/>
    <lineage>
        <taxon>unclassified sequences</taxon>
        <taxon>metagenomes</taxon>
        <taxon>organismal metagenomes</taxon>
    </lineage>
</organism>
<dbReference type="AlphaFoldDB" id="A0A6M3KHC7"/>
<dbReference type="Gene3D" id="3.40.50.300">
    <property type="entry name" value="P-loop containing nucleotide triphosphate hydrolases"/>
    <property type="match status" value="1"/>
</dbReference>
<dbReference type="EMBL" id="MT142444">
    <property type="protein sequence ID" value="QJA81041.1"/>
    <property type="molecule type" value="Genomic_DNA"/>
</dbReference>
<sequence length="304" mass="35377">MSEPTQGLIEQWSEFVTGTVHYTQACDSQYGKEYWPHLRTIFSRMVKKGLAESVKGRDGYYRFIKKKNRPFEWWKADPNSVIDLRWPYSPDDDTNFGLENVKIYPSAVIIISGASNWGKTCMLLNFIMENMDNHEIYYWTNELSEEEFADRMSHFNGRYQPLREDGMPKFGVGECFEEWQDVIVPDAINVIDYLDPGENPYYIGVLIDKLRQKIGKGILVIAIQKKVGSYLDKNGKKRYIYSDYGTGGQYSEHRARLVIHLDPMEQDECRVFIKKAKGGMSGKKFACRIVNHGSQFHEIRELDE</sequence>
<reference evidence="1" key="1">
    <citation type="submission" date="2020-03" db="EMBL/GenBank/DDBJ databases">
        <title>The deep terrestrial virosphere.</title>
        <authorList>
            <person name="Holmfeldt K."/>
            <person name="Nilsson E."/>
            <person name="Simone D."/>
            <person name="Lopez-Fernandez M."/>
            <person name="Wu X."/>
            <person name="de Brujin I."/>
            <person name="Lundin D."/>
            <person name="Andersson A."/>
            <person name="Bertilsson S."/>
            <person name="Dopson M."/>
        </authorList>
    </citation>
    <scope>NUCLEOTIDE SEQUENCE</scope>
    <source>
        <strain evidence="1">MM415A00606</strain>
    </source>
</reference>
<protein>
    <submittedName>
        <fullName evidence="1">Uncharacterized protein</fullName>
    </submittedName>
</protein>
<gene>
    <name evidence="1" type="ORF">MM415A00606_0042</name>
</gene>
<accession>A0A6M3KHC7</accession>
<evidence type="ECO:0000313" key="1">
    <source>
        <dbReference type="EMBL" id="QJA81041.1"/>
    </source>
</evidence>
<dbReference type="InterPro" id="IPR027417">
    <property type="entry name" value="P-loop_NTPase"/>
</dbReference>